<feature type="compositionally biased region" description="Low complexity" evidence="5">
    <location>
        <begin position="440"/>
        <end position="470"/>
    </location>
</feature>
<dbReference type="GO" id="GO:0006357">
    <property type="term" value="P:regulation of transcription by RNA polymerase II"/>
    <property type="evidence" value="ECO:0000318"/>
    <property type="project" value="GO_Central"/>
</dbReference>
<evidence type="ECO:0000313" key="10">
    <source>
        <dbReference type="Proteomes" id="UP000215914"/>
    </source>
</evidence>
<dbReference type="InterPro" id="IPR027353">
    <property type="entry name" value="NET_dom"/>
</dbReference>
<dbReference type="GO" id="GO:0003682">
    <property type="term" value="F:chromatin binding"/>
    <property type="evidence" value="ECO:0000318"/>
    <property type="project" value="GO_Central"/>
</dbReference>
<dbReference type="GO" id="GO:0000785">
    <property type="term" value="C:chromatin"/>
    <property type="evidence" value="ECO:0000318"/>
    <property type="project" value="GO_Central"/>
</dbReference>
<proteinExistence type="predicted"/>
<feature type="domain" description="NET" evidence="7">
    <location>
        <begin position="313"/>
        <end position="396"/>
    </location>
</feature>
<evidence type="ECO:0000313" key="9">
    <source>
        <dbReference type="EMBL" id="OTG05612.1"/>
    </source>
</evidence>
<dbReference type="GO" id="GO:0006338">
    <property type="term" value="P:chromatin remodeling"/>
    <property type="evidence" value="ECO:0000318"/>
    <property type="project" value="GO_Central"/>
</dbReference>
<dbReference type="OMA" id="GYRYITF"/>
<gene>
    <name evidence="9" type="ORF">HannXRQ_Chr12g0375541</name>
    <name evidence="8" type="ORF">HanXRQr2_Chr12g0551491</name>
</gene>
<dbReference type="EMBL" id="CM007901">
    <property type="protein sequence ID" value="OTG05612.1"/>
    <property type="molecule type" value="Genomic_DNA"/>
</dbReference>
<evidence type="ECO:0000256" key="1">
    <source>
        <dbReference type="ARBA" id="ARBA00023015"/>
    </source>
</evidence>
<dbReference type="Gene3D" id="1.20.1270.220">
    <property type="match status" value="1"/>
</dbReference>
<dbReference type="Pfam" id="PF17035">
    <property type="entry name" value="BET"/>
    <property type="match status" value="1"/>
</dbReference>
<dbReference type="InterPro" id="IPR001487">
    <property type="entry name" value="Bromodomain"/>
</dbReference>
<dbReference type="PRINTS" id="PR00503">
    <property type="entry name" value="BROMODOMAIN"/>
</dbReference>
<keyword evidence="1" id="KW-0805">Transcription regulation</keyword>
<evidence type="ECO:0000259" key="6">
    <source>
        <dbReference type="PROSITE" id="PS50014"/>
    </source>
</evidence>
<dbReference type="InterPro" id="IPR038336">
    <property type="entry name" value="NET_sf"/>
</dbReference>
<keyword evidence="3" id="KW-0804">Transcription</keyword>
<name>A0A251T4L9_HELAN</name>
<dbReference type="OrthoDB" id="21449at2759"/>
<evidence type="ECO:0000259" key="7">
    <source>
        <dbReference type="PROSITE" id="PS51525"/>
    </source>
</evidence>
<dbReference type="GO" id="GO:0042393">
    <property type="term" value="F:histone binding"/>
    <property type="evidence" value="ECO:0000318"/>
    <property type="project" value="GO_Central"/>
</dbReference>
<evidence type="ECO:0000256" key="5">
    <source>
        <dbReference type="SAM" id="MobiDB-lite"/>
    </source>
</evidence>
<reference evidence="8 10" key="1">
    <citation type="journal article" date="2017" name="Nature">
        <title>The sunflower genome provides insights into oil metabolism, flowering and Asterid evolution.</title>
        <authorList>
            <person name="Badouin H."/>
            <person name="Gouzy J."/>
            <person name="Grassa C.J."/>
            <person name="Murat F."/>
            <person name="Staton S.E."/>
            <person name="Cottret L."/>
            <person name="Lelandais-Briere C."/>
            <person name="Owens G.L."/>
            <person name="Carrere S."/>
            <person name="Mayjonade B."/>
            <person name="Legrand L."/>
            <person name="Gill N."/>
            <person name="Kane N.C."/>
            <person name="Bowers J.E."/>
            <person name="Hubner S."/>
            <person name="Bellec A."/>
            <person name="Berard A."/>
            <person name="Berges H."/>
            <person name="Blanchet N."/>
            <person name="Boniface M.C."/>
            <person name="Brunel D."/>
            <person name="Catrice O."/>
            <person name="Chaidir N."/>
            <person name="Claudel C."/>
            <person name="Donnadieu C."/>
            <person name="Faraut T."/>
            <person name="Fievet G."/>
            <person name="Helmstetter N."/>
            <person name="King M."/>
            <person name="Knapp S.J."/>
            <person name="Lai Z."/>
            <person name="Le Paslier M.C."/>
            <person name="Lippi Y."/>
            <person name="Lorenzon L."/>
            <person name="Mandel J.R."/>
            <person name="Marage G."/>
            <person name="Marchand G."/>
            <person name="Marquand E."/>
            <person name="Bret-Mestries E."/>
            <person name="Morien E."/>
            <person name="Nambeesan S."/>
            <person name="Nguyen T."/>
            <person name="Pegot-Espagnet P."/>
            <person name="Pouilly N."/>
            <person name="Raftis F."/>
            <person name="Sallet E."/>
            <person name="Schiex T."/>
            <person name="Thomas J."/>
            <person name="Vandecasteele C."/>
            <person name="Vares D."/>
            <person name="Vear F."/>
            <person name="Vautrin S."/>
            <person name="Crespi M."/>
            <person name="Mangin B."/>
            <person name="Burke J.M."/>
            <person name="Salse J."/>
            <person name="Munos S."/>
            <person name="Vincourt P."/>
            <person name="Rieseberg L.H."/>
            <person name="Langlade N.B."/>
        </authorList>
    </citation>
    <scope>NUCLEOTIDE SEQUENCE [LARGE SCALE GENOMIC DNA]</scope>
    <source>
        <strain evidence="10">cv. SF193</strain>
        <tissue evidence="8">Leaves</tissue>
    </source>
</reference>
<dbReference type="Proteomes" id="UP000215914">
    <property type="component" value="Chromosome 12"/>
</dbReference>
<reference evidence="8" key="3">
    <citation type="submission" date="2020-06" db="EMBL/GenBank/DDBJ databases">
        <title>Helianthus annuus Genome sequencing and assembly Release 2.</title>
        <authorList>
            <person name="Gouzy J."/>
            <person name="Langlade N."/>
            <person name="Munos S."/>
        </authorList>
    </citation>
    <scope>NUCLEOTIDE SEQUENCE</scope>
    <source>
        <tissue evidence="8">Leaves</tissue>
    </source>
</reference>
<dbReference type="PROSITE" id="PS51525">
    <property type="entry name" value="NET"/>
    <property type="match status" value="1"/>
</dbReference>
<evidence type="ECO:0000256" key="4">
    <source>
        <dbReference type="PROSITE-ProRule" id="PRU00035"/>
    </source>
</evidence>
<organism evidence="9 10">
    <name type="scientific">Helianthus annuus</name>
    <name type="common">Common sunflower</name>
    <dbReference type="NCBI Taxonomy" id="4232"/>
    <lineage>
        <taxon>Eukaryota</taxon>
        <taxon>Viridiplantae</taxon>
        <taxon>Streptophyta</taxon>
        <taxon>Embryophyta</taxon>
        <taxon>Tracheophyta</taxon>
        <taxon>Spermatophyta</taxon>
        <taxon>Magnoliopsida</taxon>
        <taxon>eudicotyledons</taxon>
        <taxon>Gunneridae</taxon>
        <taxon>Pentapetalae</taxon>
        <taxon>asterids</taxon>
        <taxon>campanulids</taxon>
        <taxon>Asterales</taxon>
        <taxon>Asteraceae</taxon>
        <taxon>Asteroideae</taxon>
        <taxon>Heliantheae alliance</taxon>
        <taxon>Heliantheae</taxon>
        <taxon>Helianthus</taxon>
    </lineage>
</organism>
<evidence type="ECO:0000256" key="3">
    <source>
        <dbReference type="ARBA" id="ARBA00023163"/>
    </source>
</evidence>
<feature type="region of interest" description="Disordered" evidence="5">
    <location>
        <begin position="141"/>
        <end position="171"/>
    </location>
</feature>
<dbReference type="InterPro" id="IPR036427">
    <property type="entry name" value="Bromodomain-like_sf"/>
</dbReference>
<evidence type="ECO:0000313" key="8">
    <source>
        <dbReference type="EMBL" id="KAF5778774.1"/>
    </source>
</evidence>
<feature type="region of interest" description="Disordered" evidence="5">
    <location>
        <begin position="431"/>
        <end position="476"/>
    </location>
</feature>
<dbReference type="PANTHER" id="PTHR45926">
    <property type="entry name" value="OSJNBA0053K19.4 PROTEIN"/>
    <property type="match status" value="1"/>
</dbReference>
<dbReference type="InParanoid" id="A0A251T4L9"/>
<dbReference type="PROSITE" id="PS50014">
    <property type="entry name" value="BROMODOMAIN_2"/>
    <property type="match status" value="1"/>
</dbReference>
<reference evidence="9" key="2">
    <citation type="submission" date="2017-02" db="EMBL/GenBank/DDBJ databases">
        <title>Sunflower complete genome.</title>
        <authorList>
            <person name="Langlade N."/>
            <person name="Munos S."/>
        </authorList>
    </citation>
    <scope>NUCLEOTIDE SEQUENCE [LARGE SCALE GENOMIC DNA]</scope>
    <source>
        <tissue evidence="9">Leaves</tissue>
    </source>
</reference>
<feature type="domain" description="Bromo" evidence="6">
    <location>
        <begin position="192"/>
        <end position="264"/>
    </location>
</feature>
<dbReference type="Pfam" id="PF00439">
    <property type="entry name" value="Bromodomain"/>
    <property type="match status" value="1"/>
</dbReference>
<dbReference type="GO" id="GO:0004674">
    <property type="term" value="F:protein serine/threonine kinase activity"/>
    <property type="evidence" value="ECO:0000318"/>
    <property type="project" value="GO_Central"/>
</dbReference>
<protein>
    <submittedName>
        <fullName evidence="8">Chromatin remodeler Bromodomain family</fullName>
    </submittedName>
    <submittedName>
        <fullName evidence="9">Putative bromodomain, NET domain protein</fullName>
    </submittedName>
</protein>
<dbReference type="Gene3D" id="1.20.920.10">
    <property type="entry name" value="Bromodomain-like"/>
    <property type="match status" value="1"/>
</dbReference>
<dbReference type="EMBL" id="MNCJ02000327">
    <property type="protein sequence ID" value="KAF5778774.1"/>
    <property type="molecule type" value="Genomic_DNA"/>
</dbReference>
<keyword evidence="2 4" id="KW-0103">Bromodomain</keyword>
<dbReference type="Gramene" id="mRNA:HanXRQr2_Chr12g0551491">
    <property type="protein sequence ID" value="mRNA:HanXRQr2_Chr12g0551491"/>
    <property type="gene ID" value="HanXRQr2_Chr12g0551491"/>
</dbReference>
<accession>A0A251T4L9</accession>
<keyword evidence="10" id="KW-1185">Reference proteome</keyword>
<dbReference type="SMART" id="SM00297">
    <property type="entry name" value="BROMO"/>
    <property type="match status" value="1"/>
</dbReference>
<dbReference type="AlphaFoldDB" id="A0A251T4L9"/>
<evidence type="ECO:0000256" key="2">
    <source>
        <dbReference type="ARBA" id="ARBA00023117"/>
    </source>
</evidence>
<dbReference type="GO" id="GO:0005634">
    <property type="term" value="C:nucleus"/>
    <property type="evidence" value="ECO:0000318"/>
    <property type="project" value="GO_Central"/>
</dbReference>
<dbReference type="STRING" id="4232.A0A251T4L9"/>
<dbReference type="SUPFAM" id="SSF47370">
    <property type="entry name" value="Bromodomain"/>
    <property type="match status" value="1"/>
</dbReference>
<sequence length="476" mass="52893">MASAVLTSRNDHRSSDYITNFTRLQNFPNRNPNPKCNNFFVGNTSSNVICKPNQQQTAFIRSSINPPANSVPASSYGNGYRYITFRISSYTKTELQNLKKRLVSDLQRVRILQQWICLTTTEKLLKYHPPELNIPAVTAPNRSVGRKRSNPAPPVMKMKMKKQCGGSGGRMTSAQRRKMMMKKCEQILGKLMMHKHGWVFNTPVDAVALKLYDYHSIISNPMDLGTIKCKLARNVYESALAFAYDVRLTFQNAMVYNGKGSAVYIMAERLLLMFEGLFESMHQKHFVNQVNRVKKQNQSAGVPVSIEKVSQGAVVRVSKRPEMTDEEKADLAESFCNLQLGPEGMNQIMSIMNKGVRGLEHQGDEIELDLAVLDNDTLWALHGFIARARAGLVANLVSSVQADQPSGEEDVDIGEDYVDIGEEMQLTVFPSVEIEKDDVNVSSSESSSDSDSSSSDSGSGNSSNEQEVNSTPKVGP</sequence>